<reference evidence="11" key="3">
    <citation type="submission" date="2019-07" db="EMBL/GenBank/DDBJ databases">
        <authorList>
            <person name="Seetharam A."/>
            <person name="Woodhouse M."/>
            <person name="Cannon E."/>
        </authorList>
    </citation>
    <scope>NUCLEOTIDE SEQUENCE [LARGE SCALE GENOMIC DNA]</scope>
    <source>
        <strain evidence="11">cv. B73</strain>
    </source>
</reference>
<dbReference type="PaxDb" id="4577-GRMZM2G314661_P01"/>
<sequence>MDAEPRREGSDRAPAADSSAAPDGDEAMARGVAAAEKPTAASEAGAGGDVAAAERGRDGETPAGDPGVVADEGGAVGDQCPAAPQASEVDEGGAAGKERSDGGLANGAVEGSSIAGEVPDVAPVVSEARMDEDGGCSTGNEYSEMKMEVDGGCVAEREGDGQEQEQECTAAAVESEVKTGEGDGGVVNQGTTAHAGGLQVKEEVGEGLVGRYIGRSAPGRTRILIGKVVSYDSTAGVYSLVFEDGHAEELGLPQLQELLMSDDNGALGMKVSCRKRKLDLLVSSGSALEVKEPPSTRQRVDGCEMSARPDELQHSASGSDMSEDVESSSNSSDFTREETSEPCPPVQAVELPPSSGDIPVPEESISSLLSVYNFLRSFSVQLFLSPFGLDDFVAAINCSVQNNLLDAVHVSLLRALRRHLESRSAEGSRSASNCLKYLDWTLLDALTWPNFLLEYLYVMCCIKNLGGKSFGRSLLVAEYYKLPVTMKLRVLQILCDDVIESEELKTELENRVGYNEEMEYEIESSAFLEAGSRSVSTRAAKASACKNTNDFHNLLESAPNVTNPETAPAVLSQDGNSDDCRICGMDGTLVCCDGCPWAYHSRCIGQNKAFLPQGDWFCPECMVNKLGPTSSRIERGARGAQMFGIDMCGRLFLGTCNYLLVIETASDAESYARYYNQYDVAKVLQSLAVSDAYVDICKQIKDYWKHLLGIIHNERSTTGKEVGAKVALPQTNAQQKFVANQSAMCSVECLEEQKCKSSLGVVTEKNAEVFKQTVSAQNNIHNAHRNGAFGPSVVSSVSHQNGSIVTGGSNIAQAQPAQSIFHPDPSTVSVTSGSFCPSSLGKHHLQMFPERSGNMSGVKAAKLSSFKPQAYMNLYNHGNIAASAAANIAVITSDDSKVSASQLTAKHRKKMAADNALQLKAFSSAATQFLWPSTEKKLMEVPRDRCGWCLACRSSAIGTKKACFLNMATSNAVKCSARILSVMRVIKNSDSHFPSIVAYLANMEESLRGLLVGSLQDMQQKERWHQQLQEASNCRTVIPLLLELESNIRGVAFSASWLKPIDDWPLESPGPSTGASRPAQYQKRGVGGRRGRRRSVASESGTATATDEDNSWTWWTGGNISKRTLQRGALLHSTRRKAARQGGKQWIAGLSYHEGSKFPRRSRQFVWRGCVGISQTSSQLALQVRYLDAHIRWKDFIPPDHIPSDGKSYDADFSALRNAVVCDKKIIDNKIRYALKFRNQKHLPVRVTKNILESEGDQDENSKLWFSENHVPLYMLREFELHAGDNSLPTPGISDSNCFTNLYPRRVKAYAGDVFSYLFHKGEVYPCTSCKKDVIYRDIVKCNTCQGNCHKECTSSSVVSKGSSATSSLICKLCLQKRNLMLTSYNTNASYIQPQQKGNGQQPVTALRVKFKVSSSHSGEPAPKVEAQLVASVKAQPSAKVEAQSSMNVKARPVVNVKTQPFAKVEAQPIMNEKVQPTAKMEVQPLAKMVTQNITGVQALPKTKAKKSKSEKEKKPKKVQAITYFGLVWKKNKTDKDDGSEFRANDVILKSKDSIGSSIRPTCCLCDKAYSPDFLYVRCERCRNWFHGDALQLEEERIGELVAYRCCRCRRRAIPHCPHSDGYTKPEPELSEQTVAASSQSTMLSSEDTYALADQDPLLASYGIVEPIGDDTMDVGLSMNMSSFAPGSNQKLSIRRAQAKSTEYIDQGGRPVSEYNIQNQPPGIGNINLSHTNEISFSEVDSVDASELLGWDLPQGAAYATPLDFTANHQSNDTCCGSFGMDEYEPQTYFSFTELLEADDTQLDNAFGMSAGLQGDCNGTGSFVQQGDGLSFMVEDGASNMNFPTNDPTPDEVACSKCMHTQPPPDLKCAVCDLHIHRQCSPWDQGEEPVDSSNWSCGGCREWR</sequence>
<dbReference type="GeneID" id="103640745"/>
<evidence type="ECO:0000259" key="9">
    <source>
        <dbReference type="PROSITE" id="PS50827"/>
    </source>
</evidence>
<dbReference type="PROSITE" id="PS01359">
    <property type="entry name" value="ZF_PHD_1"/>
    <property type="match status" value="1"/>
</dbReference>
<evidence type="ECO:0000313" key="10">
    <source>
        <dbReference type="EMBL" id="AQK39254.1"/>
    </source>
</evidence>
<dbReference type="ExpressionAtlas" id="A0A1D6IT56">
    <property type="expression patterns" value="baseline and differential"/>
</dbReference>
<dbReference type="Pfam" id="PF02791">
    <property type="entry name" value="DDT"/>
    <property type="match status" value="1"/>
</dbReference>
<evidence type="ECO:0000313" key="12">
    <source>
        <dbReference type="Proteomes" id="UP000007305"/>
    </source>
</evidence>
<dbReference type="eggNOG" id="KOG1473">
    <property type="taxonomic scope" value="Eukaryota"/>
</dbReference>
<evidence type="ECO:0000256" key="4">
    <source>
        <dbReference type="ARBA" id="ARBA00022833"/>
    </source>
</evidence>
<dbReference type="PANTHER" id="PTHR46508">
    <property type="entry name" value="PHD FINGER FAMILY PROTEIN"/>
    <property type="match status" value="1"/>
</dbReference>
<dbReference type="CDD" id="cd15532">
    <property type="entry name" value="PHD2_CHD_II"/>
    <property type="match status" value="1"/>
</dbReference>
<dbReference type="IntAct" id="A0A1D6IT56">
    <property type="interactions" value="10"/>
</dbReference>
<evidence type="ECO:0000256" key="3">
    <source>
        <dbReference type="ARBA" id="ARBA00022771"/>
    </source>
</evidence>
<dbReference type="GO" id="GO:0005634">
    <property type="term" value="C:nucleus"/>
    <property type="evidence" value="ECO:0007669"/>
    <property type="project" value="UniProtKB-SubCell"/>
</dbReference>
<proteinExistence type="evidence at protein level"/>
<dbReference type="GO" id="GO:0000785">
    <property type="term" value="C:chromatin"/>
    <property type="evidence" value="ECO:0007669"/>
    <property type="project" value="UniProtKB-ARBA"/>
</dbReference>
<feature type="domain" description="PHD-type" evidence="8">
    <location>
        <begin position="577"/>
        <end position="624"/>
    </location>
</feature>
<keyword evidence="4" id="KW-0862">Zinc</keyword>
<feature type="region of interest" description="Disordered" evidence="7">
    <location>
        <begin position="1"/>
        <end position="120"/>
    </location>
</feature>
<feature type="compositionally biased region" description="Low complexity" evidence="7">
    <location>
        <begin position="63"/>
        <end position="73"/>
    </location>
</feature>
<dbReference type="SMART" id="SM00571">
    <property type="entry name" value="DDT"/>
    <property type="match status" value="1"/>
</dbReference>
<dbReference type="GO" id="GO:0008270">
    <property type="term" value="F:zinc ion binding"/>
    <property type="evidence" value="ECO:0007669"/>
    <property type="project" value="UniProtKB-KW"/>
</dbReference>
<dbReference type="Pfam" id="PF21743">
    <property type="entry name" value="PTM_DIR17_Tudor"/>
    <property type="match status" value="1"/>
</dbReference>
<dbReference type="STRING" id="4577.A0A1D6IT56"/>
<feature type="region of interest" description="Disordered" evidence="7">
    <location>
        <begin position="1068"/>
        <end position="1108"/>
    </location>
</feature>
<feature type="compositionally biased region" description="Low complexity" evidence="7">
    <location>
        <begin position="33"/>
        <end position="51"/>
    </location>
</feature>
<dbReference type="Pfam" id="PF24294">
    <property type="entry name" value="Chromo_PTM"/>
    <property type="match status" value="1"/>
</dbReference>
<keyword evidence="2" id="KW-0479">Metal-binding</keyword>
<keyword evidence="5" id="KW-0539">Nucleus</keyword>
<dbReference type="SMART" id="SM00249">
    <property type="entry name" value="PHD"/>
    <property type="match status" value="4"/>
</dbReference>
<dbReference type="Gramene" id="Zm00001eb406520_T001">
    <property type="protein sequence ID" value="Zm00001eb406520_P001"/>
    <property type="gene ID" value="Zm00001eb406520"/>
</dbReference>
<dbReference type="InterPro" id="IPR019787">
    <property type="entry name" value="Znf_PHD-finger"/>
</dbReference>
<gene>
    <name evidence="11" type="primary">LOC103640745</name>
    <name evidence="10" type="ORF">ZEAMMB73_Zm00001d023391</name>
</gene>
<dbReference type="PROSITE" id="PS50827">
    <property type="entry name" value="DDT"/>
    <property type="match status" value="1"/>
</dbReference>
<dbReference type="KEGG" id="zma:103640745"/>
<dbReference type="EMBL" id="CM000786">
    <property type="protein sequence ID" value="AQK39254.1"/>
    <property type="molecule type" value="Genomic_DNA"/>
</dbReference>
<feature type="compositionally biased region" description="Basic and acidic residues" evidence="7">
    <location>
        <begin position="1"/>
        <end position="11"/>
    </location>
</feature>
<dbReference type="OrthoDB" id="784962at2759"/>
<dbReference type="InterPro" id="IPR001965">
    <property type="entry name" value="Znf_PHD"/>
</dbReference>
<name>A0A1D6IT56_MAIZE</name>
<evidence type="ECO:0007829" key="13">
    <source>
        <dbReference type="PeptideAtlas" id="A0A1D6IT56"/>
    </source>
</evidence>
<dbReference type="EnsemblPlants" id="Zm00001eb406520_T001">
    <property type="protein sequence ID" value="Zm00001eb406520_P001"/>
    <property type="gene ID" value="Zm00001eb406520"/>
</dbReference>
<keyword evidence="13" id="KW-1267">Proteomics identification</keyword>
<comment type="subcellular location">
    <subcellularLocation>
        <location evidence="1">Nucleus</location>
    </subcellularLocation>
</comment>
<dbReference type="Pfam" id="PF15612">
    <property type="entry name" value="WHIM1"/>
    <property type="match status" value="1"/>
</dbReference>
<protein>
    <submittedName>
        <fullName evidence="10">DDT domain-containing protein PTM</fullName>
    </submittedName>
</protein>
<feature type="domain" description="DDT" evidence="9">
    <location>
        <begin position="362"/>
        <end position="422"/>
    </location>
</feature>
<dbReference type="PANTHER" id="PTHR46508:SF1">
    <property type="entry name" value="PHD FINGER FAMILY PROTEIN"/>
    <property type="match status" value="1"/>
</dbReference>
<dbReference type="InterPro" id="IPR018501">
    <property type="entry name" value="DDT_dom"/>
</dbReference>
<reference evidence="10" key="2">
    <citation type="submission" date="2015-12" db="EMBL/GenBank/DDBJ databases">
        <title>Update maize B73 reference genome by single molecule sequencing technologies.</title>
        <authorList>
            <consortium name="Maize Genome Sequencing Project"/>
            <person name="Ware D."/>
        </authorList>
    </citation>
    <scope>NUCLEOTIDE SEQUENCE</scope>
    <source>
        <tissue evidence="10">Seedling</tissue>
    </source>
</reference>
<reference evidence="12" key="1">
    <citation type="journal article" date="2009" name="Science">
        <title>The B73 maize genome: complexity, diversity, and dynamics.</title>
        <authorList>
            <person name="Schnable P.S."/>
            <person name="Ware D."/>
            <person name="Fulton R.S."/>
            <person name="Stein J.C."/>
            <person name="Wei F."/>
            <person name="Pasternak S."/>
            <person name="Liang C."/>
            <person name="Zhang J."/>
            <person name="Fulton L."/>
            <person name="Graves T.A."/>
            <person name="Minx P."/>
            <person name="Reily A.D."/>
            <person name="Courtney L."/>
            <person name="Kruchowski S.S."/>
            <person name="Tomlinson C."/>
            <person name="Strong C."/>
            <person name="Delehaunty K."/>
            <person name="Fronick C."/>
            <person name="Courtney B."/>
            <person name="Rock S.M."/>
            <person name="Belter E."/>
            <person name="Du F."/>
            <person name="Kim K."/>
            <person name="Abbott R.M."/>
            <person name="Cotton M."/>
            <person name="Levy A."/>
            <person name="Marchetto P."/>
            <person name="Ochoa K."/>
            <person name="Jackson S.M."/>
            <person name="Gillam B."/>
            <person name="Chen W."/>
            <person name="Yan L."/>
            <person name="Higginbotham J."/>
            <person name="Cardenas M."/>
            <person name="Waligorski J."/>
            <person name="Applebaum E."/>
            <person name="Phelps L."/>
            <person name="Falcone J."/>
            <person name="Kanchi K."/>
            <person name="Thane T."/>
            <person name="Scimone A."/>
            <person name="Thane N."/>
            <person name="Henke J."/>
            <person name="Wang T."/>
            <person name="Ruppert J."/>
            <person name="Shah N."/>
            <person name="Rotter K."/>
            <person name="Hodges J."/>
            <person name="Ingenthron E."/>
            <person name="Cordes M."/>
            <person name="Kohlberg S."/>
            <person name="Sgro J."/>
            <person name="Delgado B."/>
            <person name="Mead K."/>
            <person name="Chinwalla A."/>
            <person name="Leonard S."/>
            <person name="Crouse K."/>
            <person name="Collura K."/>
            <person name="Kudrna D."/>
            <person name="Currie J."/>
            <person name="He R."/>
            <person name="Angelova A."/>
            <person name="Rajasekar S."/>
            <person name="Mueller T."/>
            <person name="Lomeli R."/>
            <person name="Scara G."/>
            <person name="Ko A."/>
            <person name="Delaney K."/>
            <person name="Wissotski M."/>
            <person name="Lopez G."/>
            <person name="Campos D."/>
            <person name="Braidotti M."/>
            <person name="Ashley E."/>
            <person name="Golser W."/>
            <person name="Kim H."/>
            <person name="Lee S."/>
            <person name="Lin J."/>
            <person name="Dujmic Z."/>
            <person name="Kim W."/>
            <person name="Talag J."/>
            <person name="Zuccolo A."/>
            <person name="Fan C."/>
            <person name="Sebastian A."/>
            <person name="Kramer M."/>
            <person name="Spiegel L."/>
            <person name="Nascimento L."/>
            <person name="Zutavern T."/>
            <person name="Miller B."/>
            <person name="Ambroise C."/>
            <person name="Muller S."/>
            <person name="Spooner W."/>
            <person name="Narechania A."/>
            <person name="Ren L."/>
            <person name="Wei S."/>
            <person name="Kumari S."/>
            <person name="Faga B."/>
            <person name="Levy M.J."/>
            <person name="McMahan L."/>
            <person name="Van Buren P."/>
            <person name="Vaughn M.W."/>
            <person name="Ying K."/>
            <person name="Yeh C.-T."/>
            <person name="Emrich S.J."/>
            <person name="Jia Y."/>
            <person name="Kalyanaraman A."/>
            <person name="Hsia A.-P."/>
            <person name="Barbazuk W.B."/>
            <person name="Baucom R.S."/>
            <person name="Brutnell T.P."/>
            <person name="Carpita N.C."/>
            <person name="Chaparro C."/>
            <person name="Chia J.-M."/>
            <person name="Deragon J.-M."/>
            <person name="Estill J.C."/>
            <person name="Fu Y."/>
            <person name="Jeddeloh J.A."/>
            <person name="Han Y."/>
            <person name="Lee H."/>
            <person name="Li P."/>
            <person name="Lisch D.R."/>
            <person name="Liu S."/>
            <person name="Liu Z."/>
            <person name="Nagel D.H."/>
            <person name="McCann M.C."/>
            <person name="SanMiguel P."/>
            <person name="Myers A.M."/>
            <person name="Nettleton D."/>
            <person name="Nguyen J."/>
            <person name="Penning B.W."/>
            <person name="Ponnala L."/>
            <person name="Schneider K.L."/>
            <person name="Schwartz D.C."/>
            <person name="Sharma A."/>
            <person name="Soderlund C."/>
            <person name="Springer N.M."/>
            <person name="Sun Q."/>
            <person name="Wang H."/>
            <person name="Waterman M."/>
            <person name="Westerman R."/>
            <person name="Wolfgruber T.K."/>
            <person name="Yang L."/>
            <person name="Yu Y."/>
            <person name="Zhang L."/>
            <person name="Zhou S."/>
            <person name="Zhu Q."/>
            <person name="Bennetzen J.L."/>
            <person name="Dawe R.K."/>
            <person name="Jiang J."/>
            <person name="Jiang N."/>
            <person name="Presting G.G."/>
            <person name="Wessler S.R."/>
            <person name="Aluru S."/>
            <person name="Martienssen R.A."/>
            <person name="Clifton S.W."/>
            <person name="McCombie W.R."/>
            <person name="Wing R.A."/>
            <person name="Wilson R.K."/>
        </authorList>
    </citation>
    <scope>NUCLEOTIDE SEQUENCE [LARGE SCALE GENOMIC DNA]</scope>
    <source>
        <strain evidence="12">cv. B73</strain>
    </source>
</reference>
<dbReference type="InterPro" id="IPR028942">
    <property type="entry name" value="WHIM1_dom"/>
</dbReference>
<evidence type="ECO:0000256" key="1">
    <source>
        <dbReference type="ARBA" id="ARBA00004123"/>
    </source>
</evidence>
<dbReference type="Pfam" id="PF00628">
    <property type="entry name" value="PHD"/>
    <property type="match status" value="1"/>
</dbReference>
<dbReference type="InterPro" id="IPR056618">
    <property type="entry name" value="Chromo_PTM"/>
</dbReference>
<dbReference type="InterPro" id="IPR019786">
    <property type="entry name" value="Zinc_finger_PHD-type_CS"/>
</dbReference>
<evidence type="ECO:0000256" key="5">
    <source>
        <dbReference type="ARBA" id="ARBA00023242"/>
    </source>
</evidence>
<dbReference type="Proteomes" id="UP000007305">
    <property type="component" value="Chromosome 10"/>
</dbReference>
<dbReference type="InterPro" id="IPR047365">
    <property type="entry name" value="Tudor_AtPTM-like"/>
</dbReference>
<dbReference type="EMBL" id="CM000786">
    <property type="protein sequence ID" value="AQK39257.1"/>
    <property type="molecule type" value="Genomic_DNA"/>
</dbReference>
<accession>A0A1D6IT56</accession>
<keyword evidence="12" id="KW-1185">Reference proteome</keyword>
<dbReference type="EMBL" id="CM000786">
    <property type="protein sequence ID" value="AQK39259.1"/>
    <property type="molecule type" value="Genomic_DNA"/>
</dbReference>
<evidence type="ECO:0000256" key="2">
    <source>
        <dbReference type="ARBA" id="ARBA00022723"/>
    </source>
</evidence>
<evidence type="ECO:0000256" key="7">
    <source>
        <dbReference type="SAM" id="MobiDB-lite"/>
    </source>
</evidence>
<evidence type="ECO:0000256" key="6">
    <source>
        <dbReference type="PROSITE-ProRule" id="PRU00146"/>
    </source>
</evidence>
<feature type="region of interest" description="Disordered" evidence="7">
    <location>
        <begin position="309"/>
        <end position="349"/>
    </location>
</feature>
<feature type="compositionally biased region" description="Polar residues" evidence="7">
    <location>
        <begin position="1097"/>
        <end position="1108"/>
    </location>
</feature>
<dbReference type="RefSeq" id="XP_008662456.1">
    <property type="nucleotide sequence ID" value="XM_008664234.3"/>
</dbReference>
<dbReference type="SUPFAM" id="SSF57903">
    <property type="entry name" value="FYVE/PHD zinc finger"/>
    <property type="match status" value="2"/>
</dbReference>
<dbReference type="Gene3D" id="3.30.40.10">
    <property type="entry name" value="Zinc/RING finger domain, C3HC4 (zinc finger)"/>
    <property type="match status" value="2"/>
</dbReference>
<keyword evidence="3 6" id="KW-0863">Zinc-finger</keyword>
<evidence type="ECO:0000313" key="11">
    <source>
        <dbReference type="EnsemblPlants" id="Zm00001eb406520_P001"/>
    </source>
</evidence>
<dbReference type="InterPro" id="IPR011011">
    <property type="entry name" value="Znf_FYVE_PHD"/>
</dbReference>
<dbReference type="AlphaFoldDB" id="A0A1D6IT56"/>
<reference evidence="11" key="4">
    <citation type="submission" date="2021-05" db="UniProtKB">
        <authorList>
            <consortium name="EnsemblPlants"/>
        </authorList>
    </citation>
    <scope>IDENTIFICATION</scope>
    <source>
        <strain evidence="11">cv. B73</strain>
    </source>
</reference>
<feature type="compositionally biased region" description="Basic residues" evidence="7">
    <location>
        <begin position="1086"/>
        <end position="1095"/>
    </location>
</feature>
<evidence type="ECO:0000259" key="8">
    <source>
        <dbReference type="PROSITE" id="PS50016"/>
    </source>
</evidence>
<feature type="compositionally biased region" description="Low complexity" evidence="7">
    <location>
        <begin position="13"/>
        <end position="22"/>
    </location>
</feature>
<dbReference type="InterPro" id="IPR013083">
    <property type="entry name" value="Znf_RING/FYVE/PHD"/>
</dbReference>
<organism evidence="10">
    <name type="scientific">Zea mays</name>
    <name type="common">Maize</name>
    <dbReference type="NCBI Taxonomy" id="4577"/>
    <lineage>
        <taxon>Eukaryota</taxon>
        <taxon>Viridiplantae</taxon>
        <taxon>Streptophyta</taxon>
        <taxon>Embryophyta</taxon>
        <taxon>Tracheophyta</taxon>
        <taxon>Spermatophyta</taxon>
        <taxon>Magnoliopsida</taxon>
        <taxon>Liliopsida</taxon>
        <taxon>Poales</taxon>
        <taxon>Poaceae</taxon>
        <taxon>PACMAD clade</taxon>
        <taxon>Panicoideae</taxon>
        <taxon>Andropogonodae</taxon>
        <taxon>Andropogoneae</taxon>
        <taxon>Tripsacinae</taxon>
        <taxon>Zea</taxon>
    </lineage>
</organism>
<dbReference type="PROSITE" id="PS50016">
    <property type="entry name" value="ZF_PHD_2"/>
    <property type="match status" value="1"/>
</dbReference>